<dbReference type="Proteomes" id="UP000032141">
    <property type="component" value="Chromosome C6"/>
</dbReference>
<dbReference type="GO" id="GO:0003676">
    <property type="term" value="F:nucleic acid binding"/>
    <property type="evidence" value="ECO:0007669"/>
    <property type="project" value="InterPro"/>
</dbReference>
<evidence type="ECO:0008006" key="3">
    <source>
        <dbReference type="Google" id="ProtNLM"/>
    </source>
</evidence>
<dbReference type="Gene3D" id="3.30.420.10">
    <property type="entry name" value="Ribonuclease H-like superfamily/Ribonuclease H"/>
    <property type="match status" value="1"/>
</dbReference>
<evidence type="ECO:0000313" key="1">
    <source>
        <dbReference type="EnsemblPlants" id="Bo6g008090.1"/>
    </source>
</evidence>
<dbReference type="OMA" id="RSNFNHA"/>
<dbReference type="HOGENOM" id="CLU_147628_2_0_1"/>
<sequence length="70" mass="8252">MVSELDEWPAFESYLEDIKFLRRSFTNSDIVHVPRTENIKADRLAHIARKQPSFVVHMDAELSLWFTEST</sequence>
<dbReference type="AlphaFoldDB" id="A0A0D3CNU4"/>
<accession>A0A0D3CNU4</accession>
<dbReference type="Gramene" id="Bo6g008090.1">
    <property type="protein sequence ID" value="Bo6g008090.1"/>
    <property type="gene ID" value="Bo6g008090"/>
</dbReference>
<reference evidence="1" key="2">
    <citation type="submission" date="2015-03" db="UniProtKB">
        <authorList>
            <consortium name="EnsemblPlants"/>
        </authorList>
    </citation>
    <scope>IDENTIFICATION</scope>
</reference>
<keyword evidence="2" id="KW-1185">Reference proteome</keyword>
<reference evidence="1 2" key="1">
    <citation type="journal article" date="2014" name="Genome Biol.">
        <title>Transcriptome and methylome profiling reveals relics of genome dominance in the mesopolyploid Brassica oleracea.</title>
        <authorList>
            <person name="Parkin I.A."/>
            <person name="Koh C."/>
            <person name="Tang H."/>
            <person name="Robinson S.J."/>
            <person name="Kagale S."/>
            <person name="Clarke W.E."/>
            <person name="Town C.D."/>
            <person name="Nixon J."/>
            <person name="Krishnakumar V."/>
            <person name="Bidwell S.L."/>
            <person name="Denoeud F."/>
            <person name="Belcram H."/>
            <person name="Links M.G."/>
            <person name="Just J."/>
            <person name="Clarke C."/>
            <person name="Bender T."/>
            <person name="Huebert T."/>
            <person name="Mason A.S."/>
            <person name="Pires J.C."/>
            <person name="Barker G."/>
            <person name="Moore J."/>
            <person name="Walley P.G."/>
            <person name="Manoli S."/>
            <person name="Batley J."/>
            <person name="Edwards D."/>
            <person name="Nelson M.N."/>
            <person name="Wang X."/>
            <person name="Paterson A.H."/>
            <person name="King G."/>
            <person name="Bancroft I."/>
            <person name="Chalhoub B."/>
            <person name="Sharpe A.G."/>
        </authorList>
    </citation>
    <scope>NUCLEOTIDE SEQUENCE</scope>
    <source>
        <strain evidence="1 2">cv. TO1000</strain>
    </source>
</reference>
<proteinExistence type="predicted"/>
<dbReference type="InterPro" id="IPR036397">
    <property type="entry name" value="RNaseH_sf"/>
</dbReference>
<organism evidence="1 2">
    <name type="scientific">Brassica oleracea var. oleracea</name>
    <dbReference type="NCBI Taxonomy" id="109376"/>
    <lineage>
        <taxon>Eukaryota</taxon>
        <taxon>Viridiplantae</taxon>
        <taxon>Streptophyta</taxon>
        <taxon>Embryophyta</taxon>
        <taxon>Tracheophyta</taxon>
        <taxon>Spermatophyta</taxon>
        <taxon>Magnoliopsida</taxon>
        <taxon>eudicotyledons</taxon>
        <taxon>Gunneridae</taxon>
        <taxon>Pentapetalae</taxon>
        <taxon>rosids</taxon>
        <taxon>malvids</taxon>
        <taxon>Brassicales</taxon>
        <taxon>Brassicaceae</taxon>
        <taxon>Brassiceae</taxon>
        <taxon>Brassica</taxon>
    </lineage>
</organism>
<dbReference type="EnsemblPlants" id="Bo6g008090.1">
    <property type="protein sequence ID" value="Bo6g008090.1"/>
    <property type="gene ID" value="Bo6g008090"/>
</dbReference>
<protein>
    <recommendedName>
        <fullName evidence="3">RNase H type-1 domain-containing protein</fullName>
    </recommendedName>
</protein>
<name>A0A0D3CNU4_BRAOL</name>
<evidence type="ECO:0000313" key="2">
    <source>
        <dbReference type="Proteomes" id="UP000032141"/>
    </source>
</evidence>